<evidence type="ECO:0000313" key="2">
    <source>
        <dbReference type="Proteomes" id="UP001497525"/>
    </source>
</evidence>
<dbReference type="Proteomes" id="UP001497525">
    <property type="component" value="Unassembled WGS sequence"/>
</dbReference>
<organism evidence="1 2">
    <name type="scientific">Calicophoron daubneyi</name>
    <name type="common">Rumen fluke</name>
    <name type="synonym">Paramphistomum daubneyi</name>
    <dbReference type="NCBI Taxonomy" id="300641"/>
    <lineage>
        <taxon>Eukaryota</taxon>
        <taxon>Metazoa</taxon>
        <taxon>Spiralia</taxon>
        <taxon>Lophotrochozoa</taxon>
        <taxon>Platyhelminthes</taxon>
        <taxon>Trematoda</taxon>
        <taxon>Digenea</taxon>
        <taxon>Plagiorchiida</taxon>
        <taxon>Pronocephalata</taxon>
        <taxon>Paramphistomoidea</taxon>
        <taxon>Paramphistomidae</taxon>
        <taxon>Calicophoron</taxon>
    </lineage>
</organism>
<sequence length="107" mass="11619">MGYFFSAVRGTRCNASSSTASDAAYPILRTQVQFFVQSTNCECEGSGDQSNRENYTADRSVNPLAFLVNCTHTRSLAVQSHAPANKVNMMLVILSTVLLPSRGVLII</sequence>
<name>A0AAV2T559_CALDB</name>
<gene>
    <name evidence="1" type="ORF">CDAUBV1_LOCUS3750</name>
</gene>
<protein>
    <submittedName>
        <fullName evidence="1">Uncharacterized protein</fullName>
    </submittedName>
</protein>
<accession>A0AAV2T559</accession>
<dbReference type="AlphaFoldDB" id="A0AAV2T559"/>
<comment type="caution">
    <text evidence="1">The sequence shown here is derived from an EMBL/GenBank/DDBJ whole genome shotgun (WGS) entry which is preliminary data.</text>
</comment>
<evidence type="ECO:0000313" key="1">
    <source>
        <dbReference type="EMBL" id="CAL5131327.1"/>
    </source>
</evidence>
<proteinExistence type="predicted"/>
<dbReference type="EMBL" id="CAXLJL010000090">
    <property type="protein sequence ID" value="CAL5131327.1"/>
    <property type="molecule type" value="Genomic_DNA"/>
</dbReference>
<reference evidence="1" key="1">
    <citation type="submission" date="2024-06" db="EMBL/GenBank/DDBJ databases">
        <authorList>
            <person name="Liu X."/>
            <person name="Lenzi L."/>
            <person name="Haldenby T S."/>
            <person name="Uol C."/>
        </authorList>
    </citation>
    <scope>NUCLEOTIDE SEQUENCE</scope>
</reference>